<dbReference type="InterPro" id="IPR014729">
    <property type="entry name" value="Rossmann-like_a/b/a_fold"/>
</dbReference>
<reference evidence="11" key="1">
    <citation type="journal article" date="2010" name="Stand. Genomic Sci.">
        <title>Complete genome sequence of 'Thermobaculum terrenum' type strain (YNP1).</title>
        <authorList>
            <person name="Kiss H."/>
            <person name="Cleland D."/>
            <person name="Lapidus A."/>
            <person name="Lucas S."/>
            <person name="Glavina Del Rio T."/>
            <person name="Nolan M."/>
            <person name="Tice H."/>
            <person name="Han C."/>
            <person name="Goodwin L."/>
            <person name="Pitluck S."/>
            <person name="Liolios K."/>
            <person name="Ivanova N."/>
            <person name="Mavromatis K."/>
            <person name="Ovchinnikova G."/>
            <person name="Pati A."/>
            <person name="Chen A."/>
            <person name="Palaniappan K."/>
            <person name="Land M."/>
            <person name="Hauser L."/>
            <person name="Chang Y."/>
            <person name="Jeffries C."/>
            <person name="Lu M."/>
            <person name="Brettin T."/>
            <person name="Detter J."/>
            <person name="Goker M."/>
            <person name="Tindall B."/>
            <person name="Beck B."/>
            <person name="McDermott T."/>
            <person name="Woyke T."/>
            <person name="Bristow J."/>
            <person name="Eisen J."/>
            <person name="Markowitz V."/>
            <person name="Hugenholtz P."/>
            <person name="Kyrpides N."/>
            <person name="Klenk H."/>
            <person name="Cheng J."/>
        </authorList>
    </citation>
    <scope>NUCLEOTIDE SEQUENCE [LARGE SCALE GENOMIC DNA]</scope>
    <source>
        <strain evidence="11">ATCC BAA-798 / YNP1</strain>
    </source>
</reference>
<protein>
    <recommendedName>
        <fullName evidence="3">asparagine synthase (glutamine-hydrolyzing)</fullName>
        <ecNumber evidence="3">6.3.5.4</ecNumber>
    </recommendedName>
</protein>
<dbReference type="KEGG" id="ttr:Tter_2829"/>
<keyword evidence="4 8" id="KW-0547">Nucleotide-binding</keyword>
<comment type="similarity">
    <text evidence="2">Belongs to the asparagine synthetase family.</text>
</comment>
<evidence type="ECO:0000256" key="6">
    <source>
        <dbReference type="ARBA" id="ARBA00022888"/>
    </source>
</evidence>
<dbReference type="GO" id="GO:0005524">
    <property type="term" value="F:ATP binding"/>
    <property type="evidence" value="ECO:0007669"/>
    <property type="project" value="UniProtKB-KW"/>
</dbReference>
<comment type="pathway">
    <text evidence="1">Amino-acid biosynthesis; L-asparagine biosynthesis; L-asparagine from L-aspartate (L-Gln route): step 1/1.</text>
</comment>
<keyword evidence="5 8" id="KW-0067">ATP-binding</keyword>
<dbReference type="GO" id="GO:0004066">
    <property type="term" value="F:asparagine synthase (glutamine-hydrolyzing) activity"/>
    <property type="evidence" value="ECO:0007669"/>
    <property type="project" value="UniProtKB-EC"/>
</dbReference>
<evidence type="ECO:0000256" key="8">
    <source>
        <dbReference type="PIRSR" id="PIRSR001589-2"/>
    </source>
</evidence>
<evidence type="ECO:0000313" key="11">
    <source>
        <dbReference type="Proteomes" id="UP000000323"/>
    </source>
</evidence>
<keyword evidence="6" id="KW-0028">Amino-acid biosynthesis</keyword>
<dbReference type="InterPro" id="IPR017932">
    <property type="entry name" value="GATase_2_dom"/>
</dbReference>
<gene>
    <name evidence="10" type="ordered locus">Tter_2829</name>
</gene>
<evidence type="ECO:0000256" key="5">
    <source>
        <dbReference type="ARBA" id="ARBA00022840"/>
    </source>
</evidence>
<dbReference type="Pfam" id="PF00733">
    <property type="entry name" value="Asn_synthase"/>
    <property type="match status" value="1"/>
</dbReference>
<accession>D1CIZ2</accession>
<evidence type="ECO:0000256" key="2">
    <source>
        <dbReference type="ARBA" id="ARBA00005752"/>
    </source>
</evidence>
<evidence type="ECO:0000256" key="1">
    <source>
        <dbReference type="ARBA" id="ARBA00005187"/>
    </source>
</evidence>
<evidence type="ECO:0000256" key="7">
    <source>
        <dbReference type="ARBA" id="ARBA00048741"/>
    </source>
</evidence>
<dbReference type="GO" id="GO:0006529">
    <property type="term" value="P:asparagine biosynthetic process"/>
    <property type="evidence" value="ECO:0007669"/>
    <property type="project" value="UniProtKB-KW"/>
</dbReference>
<dbReference type="InterPro" id="IPR001962">
    <property type="entry name" value="Asn_synthase"/>
</dbReference>
<dbReference type="InterPro" id="IPR029055">
    <property type="entry name" value="Ntn_hydrolases_N"/>
</dbReference>
<dbReference type="Proteomes" id="UP000000323">
    <property type="component" value="Chromosome 2"/>
</dbReference>
<dbReference type="AlphaFoldDB" id="D1CIZ2"/>
<dbReference type="STRING" id="525904.Tter_2829"/>
<dbReference type="InterPro" id="IPR006426">
    <property type="entry name" value="Asn_synth_AEB"/>
</dbReference>
<dbReference type="PANTHER" id="PTHR43284">
    <property type="entry name" value="ASPARAGINE SYNTHETASE (GLUTAMINE-HYDROLYZING)"/>
    <property type="match status" value="1"/>
</dbReference>
<feature type="binding site" evidence="8">
    <location>
        <position position="98"/>
    </location>
    <ligand>
        <name>L-glutamine</name>
        <dbReference type="ChEBI" id="CHEBI:58359"/>
    </ligand>
</feature>
<evidence type="ECO:0000256" key="4">
    <source>
        <dbReference type="ARBA" id="ARBA00022741"/>
    </source>
</evidence>
<dbReference type="EC" id="6.3.5.4" evidence="3"/>
<dbReference type="SUPFAM" id="SSF52402">
    <property type="entry name" value="Adenine nucleotide alpha hydrolases-like"/>
    <property type="match status" value="1"/>
</dbReference>
<dbReference type="PANTHER" id="PTHR43284:SF1">
    <property type="entry name" value="ASPARAGINE SYNTHETASE"/>
    <property type="match status" value="1"/>
</dbReference>
<keyword evidence="6" id="KW-0061">Asparagine biosynthesis</keyword>
<dbReference type="SUPFAM" id="SSF56235">
    <property type="entry name" value="N-terminal nucleophile aminohydrolases (Ntn hydrolases)"/>
    <property type="match status" value="1"/>
</dbReference>
<keyword evidence="11" id="KW-1185">Reference proteome</keyword>
<evidence type="ECO:0000256" key="3">
    <source>
        <dbReference type="ARBA" id="ARBA00012737"/>
    </source>
</evidence>
<dbReference type="Gene3D" id="3.60.20.10">
    <property type="entry name" value="Glutamine Phosphoribosylpyrophosphate, subunit 1, domain 1"/>
    <property type="match status" value="1"/>
</dbReference>
<dbReference type="PROSITE" id="PS51278">
    <property type="entry name" value="GATASE_TYPE_2"/>
    <property type="match status" value="1"/>
</dbReference>
<dbReference type="InterPro" id="IPR051786">
    <property type="entry name" value="ASN_synthetase/amidase"/>
</dbReference>
<name>D1CIZ2_THET1</name>
<dbReference type="eggNOG" id="COG0367">
    <property type="taxonomic scope" value="Bacteria"/>
</dbReference>
<proteinExistence type="inferred from homology"/>
<dbReference type="HOGENOM" id="CLU_014658_3_3_0"/>
<dbReference type="PIRSF" id="PIRSF001589">
    <property type="entry name" value="Asn_synthetase_glu-h"/>
    <property type="match status" value="1"/>
</dbReference>
<organism evidence="10 11">
    <name type="scientific">Thermobaculum terrenum (strain ATCC BAA-798 / CCMEE 7001 / YNP1)</name>
    <dbReference type="NCBI Taxonomy" id="525904"/>
    <lineage>
        <taxon>Bacteria</taxon>
        <taxon>Bacillati</taxon>
        <taxon>Chloroflexota</taxon>
        <taxon>Chloroflexia</taxon>
        <taxon>Candidatus Thermobaculales</taxon>
        <taxon>Candidatus Thermobaculaceae</taxon>
        <taxon>Thermobaculum</taxon>
    </lineage>
</organism>
<evidence type="ECO:0000259" key="9">
    <source>
        <dbReference type="PROSITE" id="PS51278"/>
    </source>
</evidence>
<dbReference type="EMBL" id="CP001826">
    <property type="protein sequence ID" value="ACZ43712.1"/>
    <property type="molecule type" value="Genomic_DNA"/>
</dbReference>
<comment type="catalytic activity">
    <reaction evidence="7">
        <text>L-aspartate + L-glutamine + ATP + H2O = L-asparagine + L-glutamate + AMP + diphosphate + H(+)</text>
        <dbReference type="Rhea" id="RHEA:12228"/>
        <dbReference type="ChEBI" id="CHEBI:15377"/>
        <dbReference type="ChEBI" id="CHEBI:15378"/>
        <dbReference type="ChEBI" id="CHEBI:29985"/>
        <dbReference type="ChEBI" id="CHEBI:29991"/>
        <dbReference type="ChEBI" id="CHEBI:30616"/>
        <dbReference type="ChEBI" id="CHEBI:33019"/>
        <dbReference type="ChEBI" id="CHEBI:58048"/>
        <dbReference type="ChEBI" id="CHEBI:58359"/>
        <dbReference type="ChEBI" id="CHEBI:456215"/>
        <dbReference type="EC" id="6.3.5.4"/>
    </reaction>
</comment>
<dbReference type="Pfam" id="PF13537">
    <property type="entry name" value="GATase_7"/>
    <property type="match status" value="1"/>
</dbReference>
<dbReference type="Gene3D" id="3.40.50.620">
    <property type="entry name" value="HUPs"/>
    <property type="match status" value="2"/>
</dbReference>
<feature type="binding site" evidence="8">
    <location>
        <position position="265"/>
    </location>
    <ligand>
        <name>ATP</name>
        <dbReference type="ChEBI" id="CHEBI:30616"/>
    </ligand>
</feature>
<evidence type="ECO:0000313" key="10">
    <source>
        <dbReference type="EMBL" id="ACZ43712.1"/>
    </source>
</evidence>
<feature type="domain" description="Glutamine amidotransferase type-2" evidence="9">
    <location>
        <begin position="2"/>
        <end position="216"/>
    </location>
</feature>
<sequence length="654" mass="73963">MSGIAVALDLRGGLRASAAVGVMLGAMRYRALDGVASASRGEVAMGIARLIVTPQEAVESQPLASPRTGCMLVADARLDARRELMALLGVPPSQDPSDAELVLLAYEEWGLEAFPKLLGDFAVVIWDPRERRLLCARDTSGQRQLFYALHDGVFYAASEIHPIIRASDIPVEPNEDRIRNFLSPMEMFTNEKQYADTFYKGVHSVEAGGVVVVMSSGVRGERYWELGGVREIRYRREEEYAEHLWEVFSRCVGDRLRCVGPVGVLLSGGLDSSSIACTAQALATRGELPAFPGIRGFTSLFEGMSCDEREFVEVIRDTCGVPVDFVRSDSYAGRLDLAPTGFRESPNMSISEPRNQLFGRITRAGVRLLLSGQVGDSIVYGSHLVFDSLLRKGQWREMLFRMRTYRRLSQDSWRNILVLHTLLPLLPLRLHRRLLAVHVRRQYLRRWDRFLPTWIHPVIRDDLVSRSLDRSLQLTATRLFSSPAREEERRLLYPPEVLRFPSPWPVEQSLPYADRRLHEYLLGVPPEVKYRPHPETDEFYAGSKRLLRQAMRGILPEPIRTRTSKTVFADVLPAELASSWRSYEAAFGPGGTPRIAERGYVDPRLFWERLVALRDGRSGTDAVYLMQLVGLETWLRSLEQPRERLTVVQEVAVT</sequence>